<dbReference type="PANTHER" id="PTHR30040:SF2">
    <property type="entry name" value="FAD:PROTEIN FMN TRANSFERASE"/>
    <property type="match status" value="1"/>
</dbReference>
<dbReference type="InterPro" id="IPR003374">
    <property type="entry name" value="ApbE-like_sf"/>
</dbReference>
<dbReference type="KEGG" id="ttf:THTE_1570"/>
<feature type="region of interest" description="Disordered" evidence="11">
    <location>
        <begin position="14"/>
        <end position="47"/>
    </location>
</feature>
<evidence type="ECO:0000313" key="12">
    <source>
        <dbReference type="EMBL" id="ASV74172.1"/>
    </source>
</evidence>
<evidence type="ECO:0000256" key="2">
    <source>
        <dbReference type="ARBA" id="ARBA00011955"/>
    </source>
</evidence>
<gene>
    <name evidence="12" type="ORF">THTE_1570</name>
</gene>
<dbReference type="Proteomes" id="UP000215086">
    <property type="component" value="Chromosome"/>
</dbReference>
<comment type="catalytic activity">
    <reaction evidence="10">
        <text>L-threonyl-[protein] + FAD = FMN-L-threonyl-[protein] + AMP + H(+)</text>
        <dbReference type="Rhea" id="RHEA:36847"/>
        <dbReference type="Rhea" id="RHEA-COMP:11060"/>
        <dbReference type="Rhea" id="RHEA-COMP:11061"/>
        <dbReference type="ChEBI" id="CHEBI:15378"/>
        <dbReference type="ChEBI" id="CHEBI:30013"/>
        <dbReference type="ChEBI" id="CHEBI:57692"/>
        <dbReference type="ChEBI" id="CHEBI:74257"/>
        <dbReference type="ChEBI" id="CHEBI:456215"/>
        <dbReference type="EC" id="2.7.1.180"/>
    </reaction>
</comment>
<evidence type="ECO:0000256" key="11">
    <source>
        <dbReference type="SAM" id="MobiDB-lite"/>
    </source>
</evidence>
<dbReference type="GO" id="GO:0016740">
    <property type="term" value="F:transferase activity"/>
    <property type="evidence" value="ECO:0007669"/>
    <property type="project" value="UniProtKB-KW"/>
</dbReference>
<evidence type="ECO:0000256" key="1">
    <source>
        <dbReference type="ARBA" id="ARBA00001946"/>
    </source>
</evidence>
<dbReference type="PROSITE" id="PS51318">
    <property type="entry name" value="TAT"/>
    <property type="match status" value="1"/>
</dbReference>
<dbReference type="EMBL" id="CP018477">
    <property type="protein sequence ID" value="ASV74172.1"/>
    <property type="molecule type" value="Genomic_DNA"/>
</dbReference>
<keyword evidence="4" id="KW-0285">Flavoprotein</keyword>
<proteinExistence type="predicted"/>
<dbReference type="Gene3D" id="3.10.520.10">
    <property type="entry name" value="ApbE-like domains"/>
    <property type="match status" value="1"/>
</dbReference>
<evidence type="ECO:0000256" key="8">
    <source>
        <dbReference type="ARBA" id="ARBA00022842"/>
    </source>
</evidence>
<keyword evidence="13" id="KW-1185">Reference proteome</keyword>
<evidence type="ECO:0000256" key="4">
    <source>
        <dbReference type="ARBA" id="ARBA00022630"/>
    </source>
</evidence>
<keyword evidence="8" id="KW-0460">Magnesium</keyword>
<sequence length="381" mass="41782">MTIESNRRDFLRRLTRGQLSDAVEPTAAPADAETPNPQTAGARPTVPRRGTYKLQLGRRAMASEFQVIFNLGQYENAVEVGLTALDLLEPLEDMMSFFRPQGELGRINAEAFQREVEVSAELWELLVYCRQLWEATDGAFDITAAPLWQVWGFARREGRLPSDSEIREARELCGWRWVELDARRQTIRFHKPGVALNLGSVGKGYALDRLAKVIIEAGIGDFALHGGLSSVFAVGDSWELSPAEGTEGPQGWPIGLSDPLHPGRRVGRVWLKAQGLGTSGTALQFFWHKGKRFGHILDPRTGYPADEVLSVTVLAPTAAEADALATAFFILGPNDARRFCQQRGNVAGIFLLNTPAGIPQVEIVGDPQPALEFGERGGDVP</sequence>
<dbReference type="Pfam" id="PF02424">
    <property type="entry name" value="ApbE"/>
    <property type="match status" value="1"/>
</dbReference>
<dbReference type="RefSeq" id="WP_095414570.1">
    <property type="nucleotide sequence ID" value="NZ_CP018477.1"/>
</dbReference>
<evidence type="ECO:0000256" key="7">
    <source>
        <dbReference type="ARBA" id="ARBA00022827"/>
    </source>
</evidence>
<keyword evidence="7" id="KW-0274">FAD</keyword>
<evidence type="ECO:0000256" key="3">
    <source>
        <dbReference type="ARBA" id="ARBA00016337"/>
    </source>
</evidence>
<dbReference type="PANTHER" id="PTHR30040">
    <property type="entry name" value="THIAMINE BIOSYNTHESIS LIPOPROTEIN APBE"/>
    <property type="match status" value="1"/>
</dbReference>
<comment type="cofactor">
    <cofactor evidence="1">
        <name>Mg(2+)</name>
        <dbReference type="ChEBI" id="CHEBI:18420"/>
    </cofactor>
</comment>
<evidence type="ECO:0000256" key="6">
    <source>
        <dbReference type="ARBA" id="ARBA00022723"/>
    </source>
</evidence>
<name>A0A286RDZ5_9BACT</name>
<accession>A0A286RDZ5</accession>
<dbReference type="GO" id="GO:0046872">
    <property type="term" value="F:metal ion binding"/>
    <property type="evidence" value="ECO:0007669"/>
    <property type="project" value="UniProtKB-KW"/>
</dbReference>
<keyword evidence="6" id="KW-0479">Metal-binding</keyword>
<dbReference type="EC" id="2.7.1.180" evidence="2"/>
<reference evidence="12 13" key="1">
    <citation type="journal article" name="Front. Microbiol.">
        <title>Sugar Metabolism of the First Thermophilic Planctomycete Thermogutta terrifontis: Comparative Genomic and Transcriptomic Approaches.</title>
        <authorList>
            <person name="Elcheninov A.G."/>
            <person name="Menzel P."/>
            <person name="Gudbergsdottir S.R."/>
            <person name="Slesarev A.I."/>
            <person name="Kadnikov V.V."/>
            <person name="Krogh A."/>
            <person name="Bonch-Osmolovskaya E.A."/>
            <person name="Peng X."/>
            <person name="Kublanov I.V."/>
        </authorList>
    </citation>
    <scope>NUCLEOTIDE SEQUENCE [LARGE SCALE GENOMIC DNA]</scope>
    <source>
        <strain evidence="12 13">R1</strain>
    </source>
</reference>
<keyword evidence="12" id="KW-0449">Lipoprotein</keyword>
<dbReference type="InterPro" id="IPR006311">
    <property type="entry name" value="TAT_signal"/>
</dbReference>
<evidence type="ECO:0000313" key="13">
    <source>
        <dbReference type="Proteomes" id="UP000215086"/>
    </source>
</evidence>
<dbReference type="AlphaFoldDB" id="A0A286RDZ5"/>
<organism evidence="12 13">
    <name type="scientific">Thermogutta terrifontis</name>
    <dbReference type="NCBI Taxonomy" id="1331910"/>
    <lineage>
        <taxon>Bacteria</taxon>
        <taxon>Pseudomonadati</taxon>
        <taxon>Planctomycetota</taxon>
        <taxon>Planctomycetia</taxon>
        <taxon>Pirellulales</taxon>
        <taxon>Thermoguttaceae</taxon>
        <taxon>Thermogutta</taxon>
    </lineage>
</organism>
<evidence type="ECO:0000256" key="9">
    <source>
        <dbReference type="ARBA" id="ARBA00031306"/>
    </source>
</evidence>
<protein>
    <recommendedName>
        <fullName evidence="3">FAD:protein FMN transferase</fullName>
        <ecNumber evidence="2">2.7.1.180</ecNumber>
    </recommendedName>
    <alternativeName>
        <fullName evidence="9">Flavin transferase</fullName>
    </alternativeName>
</protein>
<feature type="compositionally biased region" description="Low complexity" evidence="11">
    <location>
        <begin position="21"/>
        <end position="34"/>
    </location>
</feature>
<keyword evidence="5" id="KW-0808">Transferase</keyword>
<dbReference type="SUPFAM" id="SSF143631">
    <property type="entry name" value="ApbE-like"/>
    <property type="match status" value="1"/>
</dbReference>
<dbReference type="OrthoDB" id="9778595at2"/>
<evidence type="ECO:0000256" key="5">
    <source>
        <dbReference type="ARBA" id="ARBA00022679"/>
    </source>
</evidence>
<evidence type="ECO:0000256" key="10">
    <source>
        <dbReference type="ARBA" id="ARBA00048540"/>
    </source>
</evidence>
<dbReference type="InterPro" id="IPR024932">
    <property type="entry name" value="ApbE"/>
</dbReference>